<comment type="catalytic activity">
    <reaction evidence="7 8">
        <text>guanosine(966) in 16S rRNA + S-adenosyl-L-methionine = N(2)-methylguanosine(966) in 16S rRNA + S-adenosyl-L-homocysteine + H(+)</text>
        <dbReference type="Rhea" id="RHEA:23548"/>
        <dbReference type="Rhea" id="RHEA-COMP:10211"/>
        <dbReference type="Rhea" id="RHEA-COMP:10212"/>
        <dbReference type="ChEBI" id="CHEBI:15378"/>
        <dbReference type="ChEBI" id="CHEBI:57856"/>
        <dbReference type="ChEBI" id="CHEBI:59789"/>
        <dbReference type="ChEBI" id="CHEBI:74269"/>
        <dbReference type="ChEBI" id="CHEBI:74481"/>
        <dbReference type="EC" id="2.1.1.171"/>
    </reaction>
</comment>
<proteinExistence type="inferred from homology"/>
<evidence type="ECO:0000313" key="10">
    <source>
        <dbReference type="Proteomes" id="UP000316199"/>
    </source>
</evidence>
<evidence type="ECO:0000256" key="5">
    <source>
        <dbReference type="ARBA" id="ARBA00022603"/>
    </source>
</evidence>
<evidence type="ECO:0000256" key="3">
    <source>
        <dbReference type="ARBA" id="ARBA00012141"/>
    </source>
</evidence>
<dbReference type="Pfam" id="PF03602">
    <property type="entry name" value="Cons_hypoth95"/>
    <property type="match status" value="1"/>
</dbReference>
<dbReference type="AlphaFoldDB" id="A0A520S5D7"/>
<evidence type="ECO:0000256" key="7">
    <source>
        <dbReference type="ARBA" id="ARBA00048326"/>
    </source>
</evidence>
<dbReference type="PIRSF" id="PIRSF004553">
    <property type="entry name" value="CHP00095"/>
    <property type="match status" value="1"/>
</dbReference>
<dbReference type="SUPFAM" id="SSF53335">
    <property type="entry name" value="S-adenosyl-L-methionine-dependent methyltransferases"/>
    <property type="match status" value="1"/>
</dbReference>
<dbReference type="CDD" id="cd02440">
    <property type="entry name" value="AdoMet_MTases"/>
    <property type="match status" value="1"/>
</dbReference>
<sequence>MSFLRIIGGNWRGRKISFYDRAEVRPSPDRVRETLFNWLQGEIKGARCLELYAGSGILSLEALSRGACHATLVEKSKPVYRYLVSTFRPFAISNYDLICGTAAKFLKTTSSVYDIIFMDPPFHSAELRNILPQLSNLGVIDTNSKIYVENNEPLDLPEGLAVYREGRAGRIYYYLLKPEEIISTHSRD</sequence>
<evidence type="ECO:0000256" key="8">
    <source>
        <dbReference type="PIRNR" id="PIRNR004553"/>
    </source>
</evidence>
<protein>
    <recommendedName>
        <fullName evidence="4 8">Ribosomal RNA small subunit methyltransferase D</fullName>
        <ecNumber evidence="3 8">2.1.1.171</ecNumber>
    </recommendedName>
</protein>
<reference evidence="9 10" key="1">
    <citation type="submission" date="2019-02" db="EMBL/GenBank/DDBJ databases">
        <title>Prokaryotic population dynamics and viral predation in marine succession experiment using metagenomics: the confinement effect.</title>
        <authorList>
            <person name="Haro-Moreno J.M."/>
            <person name="Rodriguez-Valera F."/>
            <person name="Lopez-Perez M."/>
        </authorList>
    </citation>
    <scope>NUCLEOTIDE SEQUENCE [LARGE SCALE GENOMIC DNA]</scope>
    <source>
        <strain evidence="9">MED-G157</strain>
    </source>
</reference>
<dbReference type="Proteomes" id="UP000316199">
    <property type="component" value="Unassembled WGS sequence"/>
</dbReference>
<evidence type="ECO:0000256" key="2">
    <source>
        <dbReference type="ARBA" id="ARBA00005269"/>
    </source>
</evidence>
<keyword evidence="6 8" id="KW-0808">Transferase</keyword>
<dbReference type="GO" id="GO:0003676">
    <property type="term" value="F:nucleic acid binding"/>
    <property type="evidence" value="ECO:0007669"/>
    <property type="project" value="InterPro"/>
</dbReference>
<keyword evidence="8" id="KW-0698">rRNA processing</keyword>
<keyword evidence="5 8" id="KW-0489">Methyltransferase</keyword>
<evidence type="ECO:0000256" key="1">
    <source>
        <dbReference type="ARBA" id="ARBA00002649"/>
    </source>
</evidence>
<dbReference type="InterPro" id="IPR004398">
    <property type="entry name" value="RNA_MeTrfase_RsmD"/>
</dbReference>
<organism evidence="9 10">
    <name type="scientific">OM182 bacterium</name>
    <dbReference type="NCBI Taxonomy" id="2510334"/>
    <lineage>
        <taxon>Bacteria</taxon>
        <taxon>Pseudomonadati</taxon>
        <taxon>Pseudomonadota</taxon>
        <taxon>Gammaproteobacteria</taxon>
        <taxon>OMG group</taxon>
        <taxon>OM182 clade</taxon>
    </lineage>
</organism>
<evidence type="ECO:0000313" key="9">
    <source>
        <dbReference type="EMBL" id="RZO77688.1"/>
    </source>
</evidence>
<dbReference type="EC" id="2.1.1.171" evidence="3 8"/>
<dbReference type="GO" id="GO:0052913">
    <property type="term" value="F:16S rRNA (guanine(966)-N(2))-methyltransferase activity"/>
    <property type="evidence" value="ECO:0007669"/>
    <property type="project" value="UniProtKB-EC"/>
</dbReference>
<dbReference type="Gene3D" id="3.40.50.150">
    <property type="entry name" value="Vaccinia Virus protein VP39"/>
    <property type="match status" value="1"/>
</dbReference>
<dbReference type="PROSITE" id="PS00092">
    <property type="entry name" value="N6_MTASE"/>
    <property type="match status" value="1"/>
</dbReference>
<keyword evidence="8" id="KW-0949">S-adenosyl-L-methionine</keyword>
<evidence type="ECO:0000256" key="4">
    <source>
        <dbReference type="ARBA" id="ARBA00013682"/>
    </source>
</evidence>
<accession>A0A520S5D7</accession>
<dbReference type="NCBIfam" id="TIGR00095">
    <property type="entry name" value="16S rRNA (guanine(966)-N(2))-methyltransferase RsmD"/>
    <property type="match status" value="1"/>
</dbReference>
<dbReference type="PANTHER" id="PTHR43542:SF1">
    <property type="entry name" value="METHYLTRANSFERASE"/>
    <property type="match status" value="1"/>
</dbReference>
<comment type="caution">
    <text evidence="9">The sequence shown here is derived from an EMBL/GenBank/DDBJ whole genome shotgun (WGS) entry which is preliminary data.</text>
</comment>
<comment type="similarity">
    <text evidence="2 8">Belongs to the methyltransferase superfamily. RsmD family.</text>
</comment>
<dbReference type="EMBL" id="SHAG01000001">
    <property type="protein sequence ID" value="RZO77688.1"/>
    <property type="molecule type" value="Genomic_DNA"/>
</dbReference>
<comment type="function">
    <text evidence="1 8">Specifically methylates the guanine in position 966 of 16S rRNA in the assembled 30S particle.</text>
</comment>
<dbReference type="InterPro" id="IPR029063">
    <property type="entry name" value="SAM-dependent_MTases_sf"/>
</dbReference>
<dbReference type="PANTHER" id="PTHR43542">
    <property type="entry name" value="METHYLTRANSFERASE"/>
    <property type="match status" value="1"/>
</dbReference>
<evidence type="ECO:0000256" key="6">
    <source>
        <dbReference type="ARBA" id="ARBA00022679"/>
    </source>
</evidence>
<dbReference type="InterPro" id="IPR002052">
    <property type="entry name" value="DNA_methylase_N6_adenine_CS"/>
</dbReference>
<name>A0A520S5D7_9GAMM</name>
<gene>
    <name evidence="9" type="primary">rsmD</name>
    <name evidence="9" type="ORF">EVA68_00230</name>
</gene>